<gene>
    <name evidence="2" type="ORF">JFN91_20950</name>
</gene>
<keyword evidence="1" id="KW-0732">Signal</keyword>
<evidence type="ECO:0000256" key="1">
    <source>
        <dbReference type="SAM" id="SignalP"/>
    </source>
</evidence>
<comment type="caution">
    <text evidence="2">The sequence shown here is derived from an EMBL/GenBank/DDBJ whole genome shotgun (WGS) entry which is preliminary data.</text>
</comment>
<sequence length="140" mass="15876">MKLRLFLVLFTLVMASKAWSAEIKVTVPWWEDESIVGSIKNGIKQYSAEISPGNKVVYSHFEKDKLLRYDVVIYVSRTSNVETIGGEEKELQHIDYVVLQRGKNYNSEFNEKLVSYGAITPENVEDLGDIIASSMIGKVK</sequence>
<organism evidence="2 3">
    <name type="scientific">Geomonas anaerohicana</name>
    <dbReference type="NCBI Taxonomy" id="2798583"/>
    <lineage>
        <taxon>Bacteria</taxon>
        <taxon>Pseudomonadati</taxon>
        <taxon>Thermodesulfobacteriota</taxon>
        <taxon>Desulfuromonadia</taxon>
        <taxon>Geobacterales</taxon>
        <taxon>Geobacteraceae</taxon>
        <taxon>Geomonas</taxon>
    </lineage>
</organism>
<accession>A0ABS0YJZ8</accession>
<dbReference type="Proteomes" id="UP000614714">
    <property type="component" value="Unassembled WGS sequence"/>
</dbReference>
<protein>
    <submittedName>
        <fullName evidence="2">Uncharacterized protein</fullName>
    </submittedName>
</protein>
<dbReference type="RefSeq" id="WP_199391097.1">
    <property type="nucleotide sequence ID" value="NZ_JAEMHL010000021.1"/>
</dbReference>
<reference evidence="2 3" key="1">
    <citation type="submission" date="2020-12" db="EMBL/GenBank/DDBJ databases">
        <title>Geomonas sp. Red421, isolated from paddy soil.</title>
        <authorList>
            <person name="Xu Z."/>
            <person name="Zhang Z."/>
            <person name="Masuda Y."/>
            <person name="Itoh H."/>
            <person name="Senoo K."/>
        </authorList>
    </citation>
    <scope>NUCLEOTIDE SEQUENCE [LARGE SCALE GENOMIC DNA]</scope>
    <source>
        <strain evidence="2 3">Red421</strain>
    </source>
</reference>
<proteinExistence type="predicted"/>
<name>A0ABS0YJZ8_9BACT</name>
<feature type="signal peptide" evidence="1">
    <location>
        <begin position="1"/>
        <end position="20"/>
    </location>
</feature>
<evidence type="ECO:0000313" key="2">
    <source>
        <dbReference type="EMBL" id="MBJ6752693.1"/>
    </source>
</evidence>
<dbReference type="EMBL" id="JAEMHL010000021">
    <property type="protein sequence ID" value="MBJ6752693.1"/>
    <property type="molecule type" value="Genomic_DNA"/>
</dbReference>
<keyword evidence="3" id="KW-1185">Reference proteome</keyword>
<evidence type="ECO:0000313" key="3">
    <source>
        <dbReference type="Proteomes" id="UP000614714"/>
    </source>
</evidence>
<feature type="chain" id="PRO_5047250163" evidence="1">
    <location>
        <begin position="21"/>
        <end position="140"/>
    </location>
</feature>